<feature type="domain" description="PRMT5 arginine-N-methyltransferase" evidence="8">
    <location>
        <begin position="236"/>
        <end position="406"/>
    </location>
</feature>
<feature type="binding site" evidence="6">
    <location>
        <position position="328"/>
    </location>
    <ligand>
        <name>S-adenosyl-L-methionine</name>
        <dbReference type="ChEBI" id="CHEBI:59789"/>
    </ligand>
</feature>
<protein>
    <recommendedName>
        <fullName evidence="4">Protein arginine N-methyltransferase</fullName>
    </recommendedName>
</protein>
<dbReference type="Gene3D" id="2.70.160.11">
    <property type="entry name" value="Hnrnp arginine n-methyltransferase1"/>
    <property type="match status" value="1"/>
</dbReference>
<feature type="binding site" evidence="6">
    <location>
        <begin position="270"/>
        <end position="271"/>
    </location>
    <ligand>
        <name>S-adenosyl-L-methionine</name>
        <dbReference type="ChEBI" id="CHEBI:59789"/>
    </ligand>
</feature>
<keyword evidence="3 4" id="KW-0949">S-adenosyl-L-methionine</keyword>
<accession>F0YMG5</accession>
<evidence type="ECO:0000259" key="10">
    <source>
        <dbReference type="Pfam" id="PF17286"/>
    </source>
</evidence>
<dbReference type="GO" id="GO:0006355">
    <property type="term" value="P:regulation of DNA-templated transcription"/>
    <property type="evidence" value="ECO:0007669"/>
    <property type="project" value="TreeGrafter"/>
</dbReference>
<feature type="site" description="Critical for specifying symmetric addition of methyl groups" evidence="7">
    <location>
        <position position="264"/>
    </location>
</feature>
<evidence type="ECO:0000256" key="2">
    <source>
        <dbReference type="ARBA" id="ARBA00022679"/>
    </source>
</evidence>
<feature type="domain" description="PRMT5 oligomerisation" evidence="10">
    <location>
        <begin position="411"/>
        <end position="587"/>
    </location>
</feature>
<feature type="non-terminal residue" evidence="11">
    <location>
        <position position="587"/>
    </location>
</feature>
<dbReference type="PANTHER" id="PTHR10738">
    <property type="entry name" value="PROTEIN ARGININE N-METHYLTRANSFERASE 5"/>
    <property type="match status" value="1"/>
</dbReference>
<dbReference type="InterPro" id="IPR035247">
    <property type="entry name" value="PRMT5_TIM"/>
</dbReference>
<dbReference type="GeneID" id="20218065"/>
<evidence type="ECO:0000256" key="1">
    <source>
        <dbReference type="ARBA" id="ARBA00022603"/>
    </source>
</evidence>
<dbReference type="OMA" id="KIDNTRC"/>
<evidence type="ECO:0000256" key="5">
    <source>
        <dbReference type="PIRSR" id="PIRSR015894-1"/>
    </source>
</evidence>
<dbReference type="AlphaFoldDB" id="F0YMG5"/>
<evidence type="ECO:0000256" key="6">
    <source>
        <dbReference type="PIRSR" id="PIRSR015894-2"/>
    </source>
</evidence>
<feature type="binding site" evidence="6">
    <location>
        <begin position="360"/>
        <end position="361"/>
    </location>
    <ligand>
        <name>S-adenosyl-L-methionine</name>
        <dbReference type="ChEBI" id="CHEBI:59789"/>
    </ligand>
</feature>
<dbReference type="RefSeq" id="XP_009041597.1">
    <property type="nucleotide sequence ID" value="XM_009043349.1"/>
</dbReference>
<dbReference type="GO" id="GO:0032259">
    <property type="term" value="P:methylation"/>
    <property type="evidence" value="ECO:0007669"/>
    <property type="project" value="UniProtKB-KW"/>
</dbReference>
<evidence type="ECO:0000256" key="4">
    <source>
        <dbReference type="PIRNR" id="PIRNR015894"/>
    </source>
</evidence>
<dbReference type="Proteomes" id="UP000002729">
    <property type="component" value="Unassembled WGS sequence"/>
</dbReference>
<dbReference type="InParanoid" id="F0YMG5"/>
<keyword evidence="12" id="KW-1185">Reference proteome</keyword>
<dbReference type="GO" id="GO:0016274">
    <property type="term" value="F:protein-arginine N-methyltransferase activity"/>
    <property type="evidence" value="ECO:0007669"/>
    <property type="project" value="InterPro"/>
</dbReference>
<dbReference type="EMBL" id="GL833164">
    <property type="protein sequence ID" value="EGB03672.1"/>
    <property type="molecule type" value="Genomic_DNA"/>
</dbReference>
<dbReference type="GO" id="GO:0005829">
    <property type="term" value="C:cytosol"/>
    <property type="evidence" value="ECO:0007669"/>
    <property type="project" value="TreeGrafter"/>
</dbReference>
<dbReference type="InterPro" id="IPR035075">
    <property type="entry name" value="PRMT5"/>
</dbReference>
<feature type="binding site" evidence="6">
    <location>
        <position position="261"/>
    </location>
    <ligand>
        <name>S-adenosyl-L-methionine</name>
        <dbReference type="ChEBI" id="CHEBI:59789"/>
    </ligand>
</feature>
<dbReference type="Pfam" id="PF17285">
    <property type="entry name" value="PRMT5_TIM"/>
    <property type="match status" value="1"/>
</dbReference>
<dbReference type="PIRSF" id="PIRSF015894">
    <property type="entry name" value="Skb1_MeTrfase"/>
    <property type="match status" value="1"/>
</dbReference>
<dbReference type="eggNOG" id="KOG0822">
    <property type="taxonomic scope" value="Eukaryota"/>
</dbReference>
<reference evidence="11 12" key="1">
    <citation type="journal article" date="2011" name="Proc. Natl. Acad. Sci. U.S.A.">
        <title>Niche of harmful alga Aureococcus anophagefferens revealed through ecogenomics.</title>
        <authorList>
            <person name="Gobler C.J."/>
            <person name="Berry D.L."/>
            <person name="Dyhrman S.T."/>
            <person name="Wilhelm S.W."/>
            <person name="Salamov A."/>
            <person name="Lobanov A.V."/>
            <person name="Zhang Y."/>
            <person name="Collier J.L."/>
            <person name="Wurch L.L."/>
            <person name="Kustka A.B."/>
            <person name="Dill B.D."/>
            <person name="Shah M."/>
            <person name="VerBerkmoes N.C."/>
            <person name="Kuo A."/>
            <person name="Terry A."/>
            <person name="Pangilinan J."/>
            <person name="Lindquist E.A."/>
            <person name="Lucas S."/>
            <person name="Paulsen I.T."/>
            <person name="Hattenrath-Lehmann T.K."/>
            <person name="Talmage S.C."/>
            <person name="Walker E.A."/>
            <person name="Koch F."/>
            <person name="Burson A.M."/>
            <person name="Marcoval M.A."/>
            <person name="Tang Y.Z."/>
            <person name="Lecleir G.R."/>
            <person name="Coyne K.J."/>
            <person name="Berg G.M."/>
            <person name="Bertrand E.M."/>
            <person name="Saito M.A."/>
            <person name="Gladyshev V.N."/>
            <person name="Grigoriev I.V."/>
        </authorList>
    </citation>
    <scope>NUCLEOTIDE SEQUENCE [LARGE SCALE GENOMIC DNA]</scope>
    <source>
        <strain evidence="12">CCMP 1984</strain>
    </source>
</reference>
<dbReference type="OrthoDB" id="1368803at2759"/>
<name>F0YMG5_AURAN</name>
<dbReference type="KEGG" id="aaf:AURANDRAFT_1146"/>
<comment type="similarity">
    <text evidence="4">Belongs to the class I-like SAM-binding methyltransferase superfamily.</text>
</comment>
<evidence type="ECO:0000313" key="11">
    <source>
        <dbReference type="EMBL" id="EGB03672.1"/>
    </source>
</evidence>
<feature type="domain" description="PRMT5 TIM barrel" evidence="9">
    <location>
        <begin position="119"/>
        <end position="224"/>
    </location>
</feature>
<dbReference type="SUPFAM" id="SSF53335">
    <property type="entry name" value="S-adenosyl-L-methionine-dependent methyltransferases"/>
    <property type="match status" value="1"/>
</dbReference>
<sequence>AANMARIVGGELDCVPDLKAALECARADGLDFIAAPLYHPRFARDARRVSSARRSMGTRSDRVVACGDWSRLVVGVASAWPRGAGAARRDGEHALAEELARAGHLAVAAVLLPPPPARDWRRWDALRRLCDHGGGLGVALELGAAPPAVGDARRWRGEPVKALILPCAVFAANAAGFPLCFPVLPRSHQSLVRSLAALEPRILIRGRPTLGGRARYVEYARHLLGSADPAPGSVAALERPYRDFLQAPLQPLGDDLEAATYETFERDPVKYARYEAAAALFLGDFRARSAPGARALFAVVGAGRGPLVAAVLRAAAAARVAVGVYAVEKNAHAVCTLRGRLCGRKRHDPAWRDVVVVPGDMRRVAGGFDRVDCLVSELLGSFGDNELSPECLDGAAAALLKPGGASIPRRYVSYAQPVACAKLWFDARRANTGAPAGPPAVGACVGAPPPDRGLETPFVVQLHNFAPLAAHAQCFAFDHPGDAGATNDRDVDLAWDIAVDATVHGLAGTFHADLYGDVSISIYPPTFSEGMFSWFPLFLPFSAPVRVDAGGTLAVSIWRRSDPGRAWYEWAPTAPVVLPIHNPNGRS</sequence>
<dbReference type="GO" id="GO:0005634">
    <property type="term" value="C:nucleus"/>
    <property type="evidence" value="ECO:0007669"/>
    <property type="project" value="TreeGrafter"/>
</dbReference>
<dbReference type="Gene3D" id="3.20.20.150">
    <property type="entry name" value="Divalent-metal-dependent TIM barrel enzymes"/>
    <property type="match status" value="2"/>
</dbReference>
<dbReference type="PROSITE" id="PS51678">
    <property type="entry name" value="SAM_MT_PRMT"/>
    <property type="match status" value="1"/>
</dbReference>
<dbReference type="InterPro" id="IPR007857">
    <property type="entry name" value="Arg_MeTrfase_PRMT5"/>
</dbReference>
<dbReference type="InterPro" id="IPR029063">
    <property type="entry name" value="SAM-dependent_MTases_sf"/>
</dbReference>
<feature type="active site" description="Proton donor/acceptor" evidence="5">
    <location>
        <position position="386"/>
    </location>
</feature>
<evidence type="ECO:0000256" key="3">
    <source>
        <dbReference type="ARBA" id="ARBA00022691"/>
    </source>
</evidence>
<evidence type="ECO:0000256" key="7">
    <source>
        <dbReference type="PIRSR" id="PIRSR015894-3"/>
    </source>
</evidence>
<evidence type="ECO:0000259" key="8">
    <source>
        <dbReference type="Pfam" id="PF05185"/>
    </source>
</evidence>
<proteinExistence type="inferred from homology"/>
<feature type="non-terminal residue" evidence="11">
    <location>
        <position position="1"/>
    </location>
</feature>
<evidence type="ECO:0000259" key="9">
    <source>
        <dbReference type="Pfam" id="PF17285"/>
    </source>
</evidence>
<organism evidence="12">
    <name type="scientific">Aureococcus anophagefferens</name>
    <name type="common">Harmful bloom alga</name>
    <dbReference type="NCBI Taxonomy" id="44056"/>
    <lineage>
        <taxon>Eukaryota</taxon>
        <taxon>Sar</taxon>
        <taxon>Stramenopiles</taxon>
        <taxon>Ochrophyta</taxon>
        <taxon>Pelagophyceae</taxon>
        <taxon>Pelagomonadales</taxon>
        <taxon>Pelagomonadaceae</taxon>
        <taxon>Aureococcus</taxon>
    </lineage>
</organism>
<dbReference type="InterPro" id="IPR035248">
    <property type="entry name" value="PRMT5_C"/>
</dbReference>
<dbReference type="Gene3D" id="3.40.50.150">
    <property type="entry name" value="Vaccinia Virus protein VP39"/>
    <property type="match status" value="1"/>
</dbReference>
<dbReference type="Pfam" id="PF17286">
    <property type="entry name" value="PRMT5_C"/>
    <property type="match status" value="1"/>
</dbReference>
<keyword evidence="2 4" id="KW-0808">Transferase</keyword>
<dbReference type="PANTHER" id="PTHR10738:SF0">
    <property type="entry name" value="PROTEIN ARGININE N-METHYLTRANSFERASE 5"/>
    <property type="match status" value="1"/>
</dbReference>
<dbReference type="InterPro" id="IPR025799">
    <property type="entry name" value="Arg_MeTrfase"/>
</dbReference>
<dbReference type="Pfam" id="PF05185">
    <property type="entry name" value="PRMT5"/>
    <property type="match status" value="1"/>
</dbReference>
<gene>
    <name evidence="11" type="primary">PRMT1</name>
    <name evidence="11" type="ORF">AURANDRAFT_1146</name>
</gene>
<feature type="active site" description="Proton donor/acceptor" evidence="5">
    <location>
        <position position="377"/>
    </location>
</feature>
<evidence type="ECO:0000313" key="12">
    <source>
        <dbReference type="Proteomes" id="UP000002729"/>
    </source>
</evidence>
<keyword evidence="1 4" id="KW-0489">Methyltransferase</keyword>